<evidence type="ECO:0000313" key="18">
    <source>
        <dbReference type="EMBL" id="RCI05953.1"/>
    </source>
</evidence>
<keyword evidence="11 15" id="KW-0472">Membrane</keyword>
<feature type="transmembrane region" description="Helical" evidence="15">
    <location>
        <begin position="597"/>
        <end position="614"/>
    </location>
</feature>
<feature type="transmembrane region" description="Helical" evidence="15">
    <location>
        <begin position="106"/>
        <end position="122"/>
    </location>
</feature>
<evidence type="ECO:0000256" key="7">
    <source>
        <dbReference type="ARBA" id="ARBA00022692"/>
    </source>
</evidence>
<comment type="catalytic activity">
    <reaction evidence="13 15">
        <text>a di-trans,poly-cis-dolichyl beta-D-mannosyl phosphate + L-threonyl-[protein] = 3-O-(alpha-D-mannosyl)-L-threonyl-[protein] + a di-trans,poly-cis-dolichyl phosphate + H(+)</text>
        <dbReference type="Rhea" id="RHEA:53396"/>
        <dbReference type="Rhea" id="RHEA-COMP:11060"/>
        <dbReference type="Rhea" id="RHEA-COMP:13547"/>
        <dbReference type="Rhea" id="RHEA-COMP:19498"/>
        <dbReference type="Rhea" id="RHEA-COMP:19501"/>
        <dbReference type="ChEBI" id="CHEBI:15378"/>
        <dbReference type="ChEBI" id="CHEBI:30013"/>
        <dbReference type="ChEBI" id="CHEBI:57683"/>
        <dbReference type="ChEBI" id="CHEBI:58211"/>
        <dbReference type="ChEBI" id="CHEBI:137323"/>
        <dbReference type="EC" id="2.4.1.109"/>
    </reaction>
</comment>
<evidence type="ECO:0000256" key="11">
    <source>
        <dbReference type="ARBA" id="ARBA00023136"/>
    </source>
</evidence>
<dbReference type="PANTHER" id="PTHR10050:SF50">
    <property type="entry name" value="DOLICHYL-PHOSPHATE-MANNOSE--PROTEIN MANNOSYLTRANSFERASE 1-RELATED"/>
    <property type="match status" value="1"/>
</dbReference>
<evidence type="ECO:0000313" key="19">
    <source>
        <dbReference type="Proteomes" id="UP000253551"/>
    </source>
</evidence>
<feature type="domain" description="MIR" evidence="17">
    <location>
        <begin position="425"/>
        <end position="481"/>
    </location>
</feature>
<evidence type="ECO:0000256" key="9">
    <source>
        <dbReference type="ARBA" id="ARBA00022824"/>
    </source>
</evidence>
<evidence type="ECO:0000256" key="8">
    <source>
        <dbReference type="ARBA" id="ARBA00022737"/>
    </source>
</evidence>
<dbReference type="InterPro" id="IPR027005">
    <property type="entry name" value="PMT-like"/>
</dbReference>
<proteinExistence type="inferred from homology"/>
<comment type="pathway">
    <text evidence="2 15">Protein modification; protein glycosylation.</text>
</comment>
<feature type="transmembrane region" description="Helical" evidence="15">
    <location>
        <begin position="650"/>
        <end position="667"/>
    </location>
</feature>
<dbReference type="AlphaFoldDB" id="A0A367KUR8"/>
<keyword evidence="9 15" id="KW-0256">Endoplasmic reticulum</keyword>
<evidence type="ECO:0000256" key="13">
    <source>
        <dbReference type="ARBA" id="ARBA00045085"/>
    </source>
</evidence>
<feature type="compositionally biased region" description="Acidic residues" evidence="16">
    <location>
        <begin position="723"/>
        <end position="764"/>
    </location>
</feature>
<keyword evidence="10 15" id="KW-1133">Transmembrane helix</keyword>
<dbReference type="InterPro" id="IPR036300">
    <property type="entry name" value="MIR_dom_sf"/>
</dbReference>
<dbReference type="Pfam" id="PF02815">
    <property type="entry name" value="MIR"/>
    <property type="match status" value="1"/>
</dbReference>
<keyword evidence="8" id="KW-0677">Repeat</keyword>
<feature type="transmembrane region" description="Helical" evidence="15">
    <location>
        <begin position="128"/>
        <end position="145"/>
    </location>
</feature>
<dbReference type="Pfam" id="PF16192">
    <property type="entry name" value="PMT_4TMC"/>
    <property type="match status" value="1"/>
</dbReference>
<feature type="transmembrane region" description="Helical" evidence="15">
    <location>
        <begin position="555"/>
        <end position="576"/>
    </location>
</feature>
<feature type="transmembrane region" description="Helical" evidence="15">
    <location>
        <begin position="152"/>
        <end position="170"/>
    </location>
</feature>
<feature type="transmembrane region" description="Helical" evidence="15">
    <location>
        <begin position="236"/>
        <end position="257"/>
    </location>
</feature>
<evidence type="ECO:0000256" key="1">
    <source>
        <dbReference type="ARBA" id="ARBA00004477"/>
    </source>
</evidence>
<dbReference type="Pfam" id="PF02366">
    <property type="entry name" value="PMT"/>
    <property type="match status" value="1"/>
</dbReference>
<keyword evidence="12" id="KW-0325">Glycoprotein</keyword>
<comment type="caution">
    <text evidence="18">The sequence shown here is derived from an EMBL/GenBank/DDBJ whole genome shotgun (WGS) entry which is preliminary data.</text>
</comment>
<comment type="function">
    <text evidence="15">Transfers mannose from Dol-P-mannose to Ser or Thr residues on proteins.</text>
</comment>
<organism evidence="18 19">
    <name type="scientific">Rhizopus stolonifer</name>
    <name type="common">Rhizopus nigricans</name>
    <dbReference type="NCBI Taxonomy" id="4846"/>
    <lineage>
        <taxon>Eukaryota</taxon>
        <taxon>Fungi</taxon>
        <taxon>Fungi incertae sedis</taxon>
        <taxon>Mucoromycota</taxon>
        <taxon>Mucoromycotina</taxon>
        <taxon>Mucoromycetes</taxon>
        <taxon>Mucorales</taxon>
        <taxon>Mucorineae</taxon>
        <taxon>Rhizopodaceae</taxon>
        <taxon>Rhizopus</taxon>
    </lineage>
</organism>
<dbReference type="GO" id="GO:0005789">
    <property type="term" value="C:endoplasmic reticulum membrane"/>
    <property type="evidence" value="ECO:0007669"/>
    <property type="project" value="UniProtKB-SubCell"/>
</dbReference>
<dbReference type="Proteomes" id="UP000253551">
    <property type="component" value="Unassembled WGS sequence"/>
</dbReference>
<evidence type="ECO:0000256" key="16">
    <source>
        <dbReference type="SAM" id="MobiDB-lite"/>
    </source>
</evidence>
<keyword evidence="7 15" id="KW-0812">Transmembrane</keyword>
<comment type="subcellular location">
    <subcellularLocation>
        <location evidence="1 15">Endoplasmic reticulum membrane</location>
        <topology evidence="1 15">Multi-pass membrane protein</topology>
    </subcellularLocation>
</comment>
<evidence type="ECO:0000259" key="17">
    <source>
        <dbReference type="PROSITE" id="PS50919"/>
    </source>
</evidence>
<dbReference type="GO" id="GO:0004169">
    <property type="term" value="F:dolichyl-phosphate-mannose-protein mannosyltransferase activity"/>
    <property type="evidence" value="ECO:0007669"/>
    <property type="project" value="UniProtKB-UniRule"/>
</dbReference>
<evidence type="ECO:0000256" key="3">
    <source>
        <dbReference type="ARBA" id="ARBA00007222"/>
    </source>
</evidence>
<evidence type="ECO:0000256" key="6">
    <source>
        <dbReference type="ARBA" id="ARBA00022679"/>
    </source>
</evidence>
<evidence type="ECO:0000256" key="14">
    <source>
        <dbReference type="ARBA" id="ARBA00045102"/>
    </source>
</evidence>
<dbReference type="InterPro" id="IPR003342">
    <property type="entry name" value="ArnT-like_N"/>
</dbReference>
<protein>
    <recommendedName>
        <fullName evidence="4 15">Dolichyl-phosphate-mannose--protein mannosyltransferase</fullName>
        <ecNumber evidence="4 15">2.4.1.109</ecNumber>
    </recommendedName>
</protein>
<dbReference type="PANTHER" id="PTHR10050">
    <property type="entry name" value="DOLICHYL-PHOSPHATE-MANNOSE--PROTEIN MANNOSYLTRANSFERASE"/>
    <property type="match status" value="1"/>
</dbReference>
<dbReference type="SUPFAM" id="SSF82109">
    <property type="entry name" value="MIR domain"/>
    <property type="match status" value="1"/>
</dbReference>
<feature type="transmembrane region" description="Helical" evidence="15">
    <location>
        <begin position="182"/>
        <end position="215"/>
    </location>
</feature>
<dbReference type="UniPathway" id="UPA00378"/>
<dbReference type="SMART" id="SM00472">
    <property type="entry name" value="MIR"/>
    <property type="match status" value="3"/>
</dbReference>
<evidence type="ECO:0000256" key="5">
    <source>
        <dbReference type="ARBA" id="ARBA00022676"/>
    </source>
</evidence>
<gene>
    <name evidence="18" type="ORF">CU098_008824</name>
</gene>
<dbReference type="EMBL" id="PJQM01000264">
    <property type="protein sequence ID" value="RCI05953.1"/>
    <property type="molecule type" value="Genomic_DNA"/>
</dbReference>
<accession>A0A367KUR8</accession>
<reference evidence="18 19" key="1">
    <citation type="journal article" date="2018" name="G3 (Bethesda)">
        <title>Phylogenetic and Phylogenomic Definition of Rhizopus Species.</title>
        <authorList>
            <person name="Gryganskyi A.P."/>
            <person name="Golan J."/>
            <person name="Dolatabadi S."/>
            <person name="Mondo S."/>
            <person name="Robb S."/>
            <person name="Idnurm A."/>
            <person name="Muszewska A."/>
            <person name="Steczkiewicz K."/>
            <person name="Masonjones S."/>
            <person name="Liao H.L."/>
            <person name="Gajdeczka M.T."/>
            <person name="Anike F."/>
            <person name="Vuek A."/>
            <person name="Anishchenko I.M."/>
            <person name="Voigt K."/>
            <person name="de Hoog G.S."/>
            <person name="Smith M.E."/>
            <person name="Heitman J."/>
            <person name="Vilgalys R."/>
            <person name="Stajich J.E."/>
        </authorList>
    </citation>
    <scope>NUCLEOTIDE SEQUENCE [LARGE SCALE GENOMIC DNA]</scope>
    <source>
        <strain evidence="18 19">LSU 92-RS-03</strain>
    </source>
</reference>
<comment type="similarity">
    <text evidence="3 15">Belongs to the glycosyltransferase 39 family.</text>
</comment>
<keyword evidence="19" id="KW-1185">Reference proteome</keyword>
<feature type="region of interest" description="Disordered" evidence="16">
    <location>
        <begin position="723"/>
        <end position="815"/>
    </location>
</feature>
<dbReference type="EC" id="2.4.1.109" evidence="4 15"/>
<dbReference type="OrthoDB" id="292747at2759"/>
<dbReference type="STRING" id="4846.A0A367KUR8"/>
<evidence type="ECO:0000256" key="12">
    <source>
        <dbReference type="ARBA" id="ARBA00023180"/>
    </source>
</evidence>
<feature type="domain" description="MIR" evidence="17">
    <location>
        <begin position="363"/>
        <end position="423"/>
    </location>
</feature>
<evidence type="ECO:0000256" key="10">
    <source>
        <dbReference type="ARBA" id="ARBA00022989"/>
    </source>
</evidence>
<keyword evidence="5 15" id="KW-0328">Glycosyltransferase</keyword>
<evidence type="ECO:0000256" key="4">
    <source>
        <dbReference type="ARBA" id="ARBA00012839"/>
    </source>
</evidence>
<feature type="transmembrane region" description="Helical" evidence="15">
    <location>
        <begin position="620"/>
        <end position="638"/>
    </location>
</feature>
<dbReference type="InterPro" id="IPR032421">
    <property type="entry name" value="PMT_4TMC"/>
</dbReference>
<name>A0A367KUR8_RHIST</name>
<feature type="compositionally biased region" description="Acidic residues" evidence="16">
    <location>
        <begin position="775"/>
        <end position="785"/>
    </location>
</feature>
<keyword evidence="6 15" id="KW-0808">Transferase</keyword>
<sequence>MTTSEIRLQSNSRFNYWIALGLFVLSIPVRFKDIASPSQVVFDEVHFGKYAAYYIQQSHFFDVHPPLAKLMIACMGWLSGFDGGFEFTTIGMDIPDNVPYVQMRSFGALFGTLVVPLAYLTIRDGGHSQLAAILAALSICFENGLITNNRLILLDSILLFFTAFTVFAYNRFYNARPFSGYWWTWLFLTGLGIGCNFSSKWVGLFTMATIGLSTLKQLWSLLGNLQVTKTQFTSHFISRFIGLFVVPILVYLAAFYVHFNVLTNPGTGDSFLTIEMQNELQGIEPVNAPVPIVYGSLITMKHLESVNGYLHSHKAFYPEGSQQQQITIYPFRDSNNWWRILKANETEQELIEDLLAHDKETPLQYVRNGDLIRLEHVETAPKKLHSHEVVAPVTDTTYHKEVSGYGFPDYDGDSNDYWKVEIEQGDQLEARRSKFRLYHPNQLCRLYSNMERLPEWGFRQQEVSCIFEGKKPRTMWMIDEHVNNLLPDTTPMVQEHRPGFFEKFLYLQHKMWSVNQALTETHPYESRPSAWPVLLSGISFWTGPHSQIFLLGHPLVYWISTLAVFNFLILAAFFSLRDKRGFRDQFGGLRTYYEASAGFFAAAWAMHYLPFYFMERQLFSHHYMPALYFAVLTMAVGLDMITRRLTRARFLVGAVLIVAILYVYSLYSPLTYGSPWELEKCEEARMLDTWIWGCERHVSEETPSAVEEAEDEDDWDGVLETASVEDEEDWEEGTPTEEEDPSATLDDDEESDEPTEVPVYEEPESNIVNGTELVAGDDDDDEDEWPSTVYGKDPETEENVPAEIKNIPVTKHIEL</sequence>
<dbReference type="PROSITE" id="PS50919">
    <property type="entry name" value="MIR"/>
    <property type="match status" value="3"/>
</dbReference>
<dbReference type="InterPro" id="IPR016093">
    <property type="entry name" value="MIR_motif"/>
</dbReference>
<evidence type="ECO:0000256" key="2">
    <source>
        <dbReference type="ARBA" id="ARBA00004922"/>
    </source>
</evidence>
<dbReference type="Gene3D" id="2.80.10.50">
    <property type="match status" value="1"/>
</dbReference>
<feature type="domain" description="MIR" evidence="17">
    <location>
        <begin position="289"/>
        <end position="343"/>
    </location>
</feature>
<comment type="catalytic activity">
    <reaction evidence="14 15">
        <text>a di-trans,poly-cis-dolichyl beta-D-mannosyl phosphate + L-seryl-[protein] = 3-O-(alpha-D-mannosyl)-L-seryl-[protein] + a di-trans,poly-cis-dolichyl phosphate + H(+)</text>
        <dbReference type="Rhea" id="RHEA:17377"/>
        <dbReference type="Rhea" id="RHEA-COMP:9863"/>
        <dbReference type="Rhea" id="RHEA-COMP:13546"/>
        <dbReference type="Rhea" id="RHEA-COMP:19498"/>
        <dbReference type="Rhea" id="RHEA-COMP:19501"/>
        <dbReference type="ChEBI" id="CHEBI:15378"/>
        <dbReference type="ChEBI" id="CHEBI:29999"/>
        <dbReference type="ChEBI" id="CHEBI:57683"/>
        <dbReference type="ChEBI" id="CHEBI:58211"/>
        <dbReference type="ChEBI" id="CHEBI:137321"/>
        <dbReference type="EC" id="2.4.1.109"/>
    </reaction>
</comment>
<evidence type="ECO:0000256" key="15">
    <source>
        <dbReference type="RuleBase" id="RU367007"/>
    </source>
</evidence>
<feature type="transmembrane region" description="Helical" evidence="15">
    <location>
        <begin position="14"/>
        <end position="31"/>
    </location>
</feature>